<dbReference type="InterPro" id="IPR013543">
    <property type="entry name" value="Ca/CaM-dep_prot_kinase-assoc"/>
</dbReference>
<protein>
    <submittedName>
        <fullName evidence="3">Calcium/calmodulin dependent protein kinase II association-domain protein</fullName>
    </submittedName>
</protein>
<evidence type="ECO:0000313" key="3">
    <source>
        <dbReference type="EMBL" id="ACT13076.1"/>
    </source>
</evidence>
<gene>
    <name evidence="3" type="ordered locus">PC1_2035</name>
</gene>
<feature type="signal peptide" evidence="1">
    <location>
        <begin position="1"/>
        <end position="24"/>
    </location>
</feature>
<dbReference type="AlphaFoldDB" id="C6DH27"/>
<evidence type="ECO:0000313" key="4">
    <source>
        <dbReference type="Proteomes" id="UP000002736"/>
    </source>
</evidence>
<dbReference type="InterPro" id="IPR032710">
    <property type="entry name" value="NTF2-like_dom_sf"/>
</dbReference>
<keyword evidence="1" id="KW-0732">Signal</keyword>
<dbReference type="Gene3D" id="3.10.450.50">
    <property type="match status" value="1"/>
</dbReference>
<feature type="domain" description="Calcium/calmodulin-dependent protein kinase II association-domain" evidence="2">
    <location>
        <begin position="35"/>
        <end position="154"/>
    </location>
</feature>
<dbReference type="GO" id="GO:0004683">
    <property type="term" value="F:calcium/calmodulin-dependent protein kinase activity"/>
    <property type="evidence" value="ECO:0007669"/>
    <property type="project" value="InterPro"/>
</dbReference>
<dbReference type="InterPro" id="IPR016887">
    <property type="entry name" value="UCP028470_steroid_isom-rel"/>
</dbReference>
<accession>C6DH27</accession>
<evidence type="ECO:0000256" key="1">
    <source>
        <dbReference type="SAM" id="SignalP"/>
    </source>
</evidence>
<evidence type="ECO:0000259" key="2">
    <source>
        <dbReference type="Pfam" id="PF08332"/>
    </source>
</evidence>
<organism evidence="3 4">
    <name type="scientific">Pectobacterium carotovorum subsp. carotovorum (strain PC1)</name>
    <dbReference type="NCBI Taxonomy" id="561230"/>
    <lineage>
        <taxon>Bacteria</taxon>
        <taxon>Pseudomonadati</taxon>
        <taxon>Pseudomonadota</taxon>
        <taxon>Gammaproteobacteria</taxon>
        <taxon>Enterobacterales</taxon>
        <taxon>Pectobacteriaceae</taxon>
        <taxon>Pectobacterium</taxon>
    </lineage>
</organism>
<dbReference type="HOGENOM" id="CLU_123929_0_1_6"/>
<keyword evidence="3" id="KW-0418">Kinase</keyword>
<dbReference type="Proteomes" id="UP000002736">
    <property type="component" value="Chromosome"/>
</dbReference>
<dbReference type="NCBIfam" id="TIGR02246">
    <property type="entry name" value="SgcJ/EcaC family oxidoreductase"/>
    <property type="match status" value="1"/>
</dbReference>
<dbReference type="EMBL" id="CP001657">
    <property type="protein sequence ID" value="ACT13076.1"/>
    <property type="molecule type" value="Genomic_DNA"/>
</dbReference>
<name>C6DH27_PECCP</name>
<keyword evidence="3" id="KW-0808">Transferase</keyword>
<sequence length="156" mass="17297">MNMLKKTVLTFAMLGTLASASVQAAQSTECVKTSKKEIASLFDRWNASLQTGDAKKVNKNYASDAVLLPTLSGKPRTTDAERIDYFEHFLAKKPVGKIDTSTIRIGCNDAVDTGTYTFRFGDGSEAKARYTYTYIWDVKQKQWLISSHHSSATPND</sequence>
<dbReference type="InterPro" id="IPR011944">
    <property type="entry name" value="Steroid_delta5-4_isomerase"/>
</dbReference>
<feature type="chain" id="PRO_5002964195" evidence="1">
    <location>
        <begin position="25"/>
        <end position="156"/>
    </location>
</feature>
<reference evidence="3 4" key="1">
    <citation type="submission" date="2009-07" db="EMBL/GenBank/DDBJ databases">
        <title>Complete sequence of Pectobacterium carotovorum subsp. carotovorum PC1.</title>
        <authorList>
            <consortium name="US DOE Joint Genome Institute"/>
            <person name="Lucas S."/>
            <person name="Copeland A."/>
            <person name="Lapidus A."/>
            <person name="Glavina del Rio T."/>
            <person name="Tice H."/>
            <person name="Bruce D."/>
            <person name="Goodwin L."/>
            <person name="Pitluck S."/>
            <person name="Munk A.C."/>
            <person name="Brettin T."/>
            <person name="Detter J.C."/>
            <person name="Han C."/>
            <person name="Tapia R."/>
            <person name="Larimer F."/>
            <person name="Land M."/>
            <person name="Hauser L."/>
            <person name="Kyrpides N."/>
            <person name="Mikhailova N."/>
            <person name="Balakrishnan V."/>
            <person name="Glasner J."/>
            <person name="Perna N.T."/>
        </authorList>
    </citation>
    <scope>NUCLEOTIDE SEQUENCE [LARGE SCALE GENOMIC DNA]</scope>
    <source>
        <strain evidence="3 4">PC1</strain>
    </source>
</reference>
<dbReference type="SUPFAM" id="SSF54427">
    <property type="entry name" value="NTF2-like"/>
    <property type="match status" value="1"/>
</dbReference>
<dbReference type="Pfam" id="PF08332">
    <property type="entry name" value="CaMKII_AD"/>
    <property type="match status" value="1"/>
</dbReference>
<dbReference type="PIRSF" id="PIRSF028470">
    <property type="entry name" value="UCP028470"/>
    <property type="match status" value="1"/>
</dbReference>
<dbReference type="eggNOG" id="COG4875">
    <property type="taxonomic scope" value="Bacteria"/>
</dbReference>
<dbReference type="KEGG" id="pct:PC1_2035"/>
<dbReference type="GO" id="GO:0005516">
    <property type="term" value="F:calmodulin binding"/>
    <property type="evidence" value="ECO:0007669"/>
    <property type="project" value="InterPro"/>
</dbReference>
<proteinExistence type="predicted"/>